<dbReference type="InterPro" id="IPR016181">
    <property type="entry name" value="Acyl_CoA_acyltransferase"/>
</dbReference>
<protein>
    <recommendedName>
        <fullName evidence="3">Ornithine decarboxylase antizyme</fullName>
    </recommendedName>
</protein>
<dbReference type="STRING" id="1561998.A0A1I7UG99"/>
<proteinExistence type="inferred from homology"/>
<dbReference type="InterPro" id="IPR038581">
    <property type="entry name" value="ODC_AZ_sf"/>
</dbReference>
<dbReference type="Pfam" id="PF02100">
    <property type="entry name" value="ODC_AZ"/>
    <property type="match status" value="1"/>
</dbReference>
<name>A0A1I7UG99_9PELO</name>
<accession>A0A1I7UG99</accession>
<dbReference type="SUPFAM" id="SSF55729">
    <property type="entry name" value="Acyl-CoA N-acyltransferases (Nat)"/>
    <property type="match status" value="1"/>
</dbReference>
<dbReference type="WBParaSite" id="Csp11.Scaffold629.g9025.t1">
    <property type="protein sequence ID" value="Csp11.Scaffold629.g9025.t1"/>
    <property type="gene ID" value="Csp11.Scaffold629.g9025"/>
</dbReference>
<dbReference type="Proteomes" id="UP000095282">
    <property type="component" value="Unplaced"/>
</dbReference>
<dbReference type="Gene3D" id="3.40.630.60">
    <property type="match status" value="1"/>
</dbReference>
<sequence length="155" mass="17724">MMCDCIVDYFRGPRPMDLQIVQGRQVGLEMCHRLQNGVGAYAVIDFVVAKLEPNSSCTSSIESHSKSMNEKTLALMVPHDQPVLGISKKNFVDLLEFAEDKLEMERVLAVFEKDRINPTEGFPRTLRYVGFRPYAIDEHPECLPSDKYFIMSYKV</sequence>
<evidence type="ECO:0000256" key="3">
    <source>
        <dbReference type="ARBA" id="ARBA00017712"/>
    </source>
</evidence>
<reference evidence="6" key="1">
    <citation type="submission" date="2016-11" db="UniProtKB">
        <authorList>
            <consortium name="WormBaseParasite"/>
        </authorList>
    </citation>
    <scope>IDENTIFICATION</scope>
</reference>
<dbReference type="PROSITE" id="PS01337">
    <property type="entry name" value="ODC_AZ"/>
    <property type="match status" value="1"/>
</dbReference>
<comment type="subunit">
    <text evidence="2">Interacts with ODC1 and thereby sterically blocks ODC homodimerization.</text>
</comment>
<evidence type="ECO:0000313" key="6">
    <source>
        <dbReference type="WBParaSite" id="Csp11.Scaffold629.g9025.t1"/>
    </source>
</evidence>
<organism evidence="5 6">
    <name type="scientific">Caenorhabditis tropicalis</name>
    <dbReference type="NCBI Taxonomy" id="1561998"/>
    <lineage>
        <taxon>Eukaryota</taxon>
        <taxon>Metazoa</taxon>
        <taxon>Ecdysozoa</taxon>
        <taxon>Nematoda</taxon>
        <taxon>Chromadorea</taxon>
        <taxon>Rhabditida</taxon>
        <taxon>Rhabditina</taxon>
        <taxon>Rhabditomorpha</taxon>
        <taxon>Rhabditoidea</taxon>
        <taxon>Rhabditidae</taxon>
        <taxon>Peloderinae</taxon>
        <taxon>Caenorhabditis</taxon>
    </lineage>
</organism>
<dbReference type="GO" id="GO:0075523">
    <property type="term" value="P:viral translational frameshifting"/>
    <property type="evidence" value="ECO:0007669"/>
    <property type="project" value="UniProtKB-KW"/>
</dbReference>
<evidence type="ECO:0000313" key="5">
    <source>
        <dbReference type="Proteomes" id="UP000095282"/>
    </source>
</evidence>
<dbReference type="PANTHER" id="PTHR10279">
    <property type="entry name" value="ORNITHINE DECARBOXYLASE ANTIZYME"/>
    <property type="match status" value="1"/>
</dbReference>
<dbReference type="GO" id="GO:0008073">
    <property type="term" value="F:ornithine decarboxylase inhibitor activity"/>
    <property type="evidence" value="ECO:0007669"/>
    <property type="project" value="InterPro"/>
</dbReference>
<evidence type="ECO:0000256" key="1">
    <source>
        <dbReference type="ARBA" id="ARBA00008796"/>
    </source>
</evidence>
<dbReference type="GO" id="GO:0005737">
    <property type="term" value="C:cytoplasm"/>
    <property type="evidence" value="ECO:0007669"/>
    <property type="project" value="TreeGrafter"/>
</dbReference>
<keyword evidence="4" id="KW-0688">Ribosomal frameshifting</keyword>
<dbReference type="PANTHER" id="PTHR10279:SF10">
    <property type="entry name" value="ORNITHINE DECARBOXYLASE ANTIZYME"/>
    <property type="match status" value="1"/>
</dbReference>
<dbReference type="eggNOG" id="KOG4387">
    <property type="taxonomic scope" value="Eukaryota"/>
</dbReference>
<dbReference type="GO" id="GO:0045732">
    <property type="term" value="P:positive regulation of protein catabolic process"/>
    <property type="evidence" value="ECO:0007669"/>
    <property type="project" value="TreeGrafter"/>
</dbReference>
<dbReference type="GO" id="GO:0005634">
    <property type="term" value="C:nucleus"/>
    <property type="evidence" value="ECO:0007669"/>
    <property type="project" value="TreeGrafter"/>
</dbReference>
<dbReference type="AlphaFoldDB" id="A0A1I7UG99"/>
<comment type="similarity">
    <text evidence="1">Belongs to the ODC antizyme family.</text>
</comment>
<keyword evidence="5" id="KW-1185">Reference proteome</keyword>
<evidence type="ECO:0000256" key="4">
    <source>
        <dbReference type="ARBA" id="ARBA00022758"/>
    </source>
</evidence>
<dbReference type="InterPro" id="IPR002993">
    <property type="entry name" value="ODC_AZ"/>
</dbReference>
<evidence type="ECO:0000256" key="2">
    <source>
        <dbReference type="ARBA" id="ARBA00011836"/>
    </source>
</evidence>